<dbReference type="RefSeq" id="XP_002955297.1">
    <property type="nucleotide sequence ID" value="XM_002955251.1"/>
</dbReference>
<sequence>MDLQQPISGQEFVDTVEDMGAQRLYDSLTDRTSCSLQLFQQLCITSVFQVPAQVGSIQQMDPVSLPGGGNDGFAGDDETEEQLISRVASMRQEILKVWRRGAV</sequence>
<dbReference type="EMBL" id="GL378371">
    <property type="protein sequence ID" value="EFJ43597.1"/>
    <property type="molecule type" value="Genomic_DNA"/>
</dbReference>
<proteinExistence type="predicted"/>
<protein>
    <submittedName>
        <fullName evidence="1">Uncharacterized protein</fullName>
    </submittedName>
</protein>
<dbReference type="Proteomes" id="UP000001058">
    <property type="component" value="Unassembled WGS sequence"/>
</dbReference>
<dbReference type="InParanoid" id="D8U9K4"/>
<organism evidence="2">
    <name type="scientific">Volvox carteri f. nagariensis</name>
    <dbReference type="NCBI Taxonomy" id="3068"/>
    <lineage>
        <taxon>Eukaryota</taxon>
        <taxon>Viridiplantae</taxon>
        <taxon>Chlorophyta</taxon>
        <taxon>core chlorophytes</taxon>
        <taxon>Chlorophyceae</taxon>
        <taxon>CS clade</taxon>
        <taxon>Chlamydomonadales</taxon>
        <taxon>Volvocaceae</taxon>
        <taxon>Volvox</taxon>
    </lineage>
</organism>
<dbReference type="AlphaFoldDB" id="D8U9K4"/>
<name>D8U9K4_VOLCA</name>
<keyword evidence="2" id="KW-1185">Reference proteome</keyword>
<gene>
    <name evidence="1" type="ORF">VOLCADRAFT_96234</name>
</gene>
<dbReference type="KEGG" id="vcn:VOLCADRAFT_96234"/>
<dbReference type="GeneID" id="9616403"/>
<evidence type="ECO:0000313" key="2">
    <source>
        <dbReference type="Proteomes" id="UP000001058"/>
    </source>
</evidence>
<dbReference type="OrthoDB" id="545181at2759"/>
<accession>D8U9K4</accession>
<reference evidence="1 2" key="1">
    <citation type="journal article" date="2010" name="Science">
        <title>Genomic analysis of organismal complexity in the multicellular green alga Volvox carteri.</title>
        <authorList>
            <person name="Prochnik S.E."/>
            <person name="Umen J."/>
            <person name="Nedelcu A.M."/>
            <person name="Hallmann A."/>
            <person name="Miller S.M."/>
            <person name="Nishii I."/>
            <person name="Ferris P."/>
            <person name="Kuo A."/>
            <person name="Mitros T."/>
            <person name="Fritz-Laylin L.K."/>
            <person name="Hellsten U."/>
            <person name="Chapman J."/>
            <person name="Simakov O."/>
            <person name="Rensing S.A."/>
            <person name="Terry A."/>
            <person name="Pangilinan J."/>
            <person name="Kapitonov V."/>
            <person name="Jurka J."/>
            <person name="Salamov A."/>
            <person name="Shapiro H."/>
            <person name="Schmutz J."/>
            <person name="Grimwood J."/>
            <person name="Lindquist E."/>
            <person name="Lucas S."/>
            <person name="Grigoriev I.V."/>
            <person name="Schmitt R."/>
            <person name="Kirk D."/>
            <person name="Rokhsar D.S."/>
        </authorList>
    </citation>
    <scope>NUCLEOTIDE SEQUENCE [LARGE SCALE GENOMIC DNA]</scope>
    <source>
        <strain evidence="2">f. Nagariensis / Eve</strain>
    </source>
</reference>
<evidence type="ECO:0000313" key="1">
    <source>
        <dbReference type="EMBL" id="EFJ43597.1"/>
    </source>
</evidence>